<reference evidence="2 3" key="1">
    <citation type="journal article" date="2014" name="PLoS ONE">
        <title>Physiological and genomic features of a novel sulfur-oxidizing gammaproteobacterium belonging to a previously uncultivated symbiotic lineage isolated from a hydrothermal vent.</title>
        <authorList>
            <person name="Nunoura T."/>
            <person name="Takaki Y."/>
            <person name="Kazama H."/>
            <person name="Kakuta J."/>
            <person name="Shimamura S."/>
            <person name="Makita H."/>
            <person name="Hirai M."/>
            <person name="Miyazaki M."/>
            <person name="Takai K."/>
        </authorList>
    </citation>
    <scope>NUCLEOTIDE SEQUENCE [LARGE SCALE GENOMIC DNA]</scope>
    <source>
        <strain evidence="2 3">Hiromi1</strain>
    </source>
</reference>
<sequence>MKLDRLAREGKACSPKKWIFVVGCYNSGTTLLHDVIASHPSVASMPREGQYCTDQLTIPSEVGLTRTWALNPERFVPRPGNEPDAEKLKRQWCGMMSDPRLPVFIEKSIPNAARIEWLNRHFDNAYFIALVRNGYAVAEGINRKAGQSVEIAAKQWQQSNRIMLDQLDKVEHKLILKYEDITAQPAEQMQNIMDFLGLDGSELLADRKWTVHGVTSNIRNMNKRSLSRLSQEDKEYIYQEARELLDYFDYSAEA</sequence>
<proteinExistence type="predicted"/>
<name>A0A7U6JFT1_9GAMM</name>
<dbReference type="Proteomes" id="UP000031631">
    <property type="component" value="Chromosome"/>
</dbReference>
<evidence type="ECO:0000256" key="1">
    <source>
        <dbReference type="ARBA" id="ARBA00022679"/>
    </source>
</evidence>
<dbReference type="GO" id="GO:0008476">
    <property type="term" value="F:protein-tyrosine sulfotransferase activity"/>
    <property type="evidence" value="ECO:0007669"/>
    <property type="project" value="InterPro"/>
</dbReference>
<dbReference type="KEGG" id="tbn:TBH_C0108"/>
<dbReference type="InterPro" id="IPR026634">
    <property type="entry name" value="TPST-like"/>
</dbReference>
<dbReference type="AlphaFoldDB" id="A0A7U6JFT1"/>
<keyword evidence="3" id="KW-1185">Reference proteome</keyword>
<organism evidence="2 3">
    <name type="scientific">Thiolapillus brandeum</name>
    <dbReference type="NCBI Taxonomy" id="1076588"/>
    <lineage>
        <taxon>Bacteria</taxon>
        <taxon>Pseudomonadati</taxon>
        <taxon>Pseudomonadota</taxon>
        <taxon>Gammaproteobacteria</taxon>
        <taxon>Chromatiales</taxon>
        <taxon>Sedimenticolaceae</taxon>
        <taxon>Thiolapillus</taxon>
    </lineage>
</organism>
<gene>
    <name evidence="2" type="ORF">TBH_C0108</name>
</gene>
<dbReference type="PANTHER" id="PTHR12788:SF10">
    <property type="entry name" value="PROTEIN-TYROSINE SULFOTRANSFERASE"/>
    <property type="match status" value="1"/>
</dbReference>
<dbReference type="EMBL" id="AP012273">
    <property type="protein sequence ID" value="BAO43056.1"/>
    <property type="molecule type" value="Genomic_DNA"/>
</dbReference>
<dbReference type="Gene3D" id="3.40.50.300">
    <property type="entry name" value="P-loop containing nucleotide triphosphate hydrolases"/>
    <property type="match status" value="1"/>
</dbReference>
<dbReference type="SUPFAM" id="SSF52540">
    <property type="entry name" value="P-loop containing nucleoside triphosphate hydrolases"/>
    <property type="match status" value="1"/>
</dbReference>
<dbReference type="Pfam" id="PF13469">
    <property type="entry name" value="Sulfotransfer_3"/>
    <property type="match status" value="1"/>
</dbReference>
<evidence type="ECO:0008006" key="4">
    <source>
        <dbReference type="Google" id="ProtNLM"/>
    </source>
</evidence>
<protein>
    <recommendedName>
        <fullName evidence="4">Sulfotransferase</fullName>
    </recommendedName>
</protein>
<evidence type="ECO:0000313" key="2">
    <source>
        <dbReference type="EMBL" id="BAO43056.1"/>
    </source>
</evidence>
<dbReference type="InterPro" id="IPR027417">
    <property type="entry name" value="P-loop_NTPase"/>
</dbReference>
<keyword evidence="1" id="KW-0808">Transferase</keyword>
<dbReference type="PANTHER" id="PTHR12788">
    <property type="entry name" value="PROTEIN-TYROSINE SULFOTRANSFERASE 2"/>
    <property type="match status" value="1"/>
</dbReference>
<evidence type="ECO:0000313" key="3">
    <source>
        <dbReference type="Proteomes" id="UP000031631"/>
    </source>
</evidence>
<accession>A0A7U6JFT1</accession>